<dbReference type="InterPro" id="IPR050360">
    <property type="entry name" value="MFS_Sugar_Transporters"/>
</dbReference>
<dbReference type="GO" id="GO:0005351">
    <property type="term" value="F:carbohydrate:proton symporter activity"/>
    <property type="evidence" value="ECO:0007669"/>
    <property type="project" value="TreeGrafter"/>
</dbReference>
<evidence type="ECO:0000313" key="6">
    <source>
        <dbReference type="EMBL" id="KAF2026134.1"/>
    </source>
</evidence>
<organism evidence="6 7">
    <name type="scientific">Setomelanomma holmii</name>
    <dbReference type="NCBI Taxonomy" id="210430"/>
    <lineage>
        <taxon>Eukaryota</taxon>
        <taxon>Fungi</taxon>
        <taxon>Dikarya</taxon>
        <taxon>Ascomycota</taxon>
        <taxon>Pezizomycotina</taxon>
        <taxon>Dothideomycetes</taxon>
        <taxon>Pleosporomycetidae</taxon>
        <taxon>Pleosporales</taxon>
        <taxon>Pleosporineae</taxon>
        <taxon>Phaeosphaeriaceae</taxon>
        <taxon>Setomelanomma</taxon>
    </lineage>
</organism>
<dbReference type="Gene3D" id="1.20.1250.20">
    <property type="entry name" value="MFS general substrate transporter like domains"/>
    <property type="match status" value="2"/>
</dbReference>
<evidence type="ECO:0000256" key="2">
    <source>
        <dbReference type="ARBA" id="ARBA00022692"/>
    </source>
</evidence>
<dbReference type="Pfam" id="PF00083">
    <property type="entry name" value="Sugar_tr"/>
    <property type="match status" value="2"/>
</dbReference>
<dbReference type="SUPFAM" id="SSF103473">
    <property type="entry name" value="MFS general substrate transporter"/>
    <property type="match status" value="1"/>
</dbReference>
<dbReference type="InterPro" id="IPR005828">
    <property type="entry name" value="MFS_sugar_transport-like"/>
</dbReference>
<dbReference type="PANTHER" id="PTHR48022">
    <property type="entry name" value="PLASTIDIC GLUCOSE TRANSPORTER 4"/>
    <property type="match status" value="1"/>
</dbReference>
<evidence type="ECO:0000256" key="1">
    <source>
        <dbReference type="ARBA" id="ARBA00004141"/>
    </source>
</evidence>
<feature type="transmembrane region" description="Helical" evidence="5">
    <location>
        <begin position="383"/>
        <end position="402"/>
    </location>
</feature>
<dbReference type="OrthoDB" id="6612291at2759"/>
<dbReference type="EMBL" id="ML978249">
    <property type="protein sequence ID" value="KAF2026134.1"/>
    <property type="molecule type" value="Genomic_DNA"/>
</dbReference>
<protein>
    <recommendedName>
        <fullName evidence="8">Major facilitator superfamily (MFS) profile domain-containing protein</fullName>
    </recommendedName>
</protein>
<keyword evidence="2 5" id="KW-0812">Transmembrane</keyword>
<feature type="transmembrane region" description="Helical" evidence="5">
    <location>
        <begin position="119"/>
        <end position="136"/>
    </location>
</feature>
<evidence type="ECO:0008006" key="8">
    <source>
        <dbReference type="Google" id="ProtNLM"/>
    </source>
</evidence>
<keyword evidence="4 5" id="KW-0472">Membrane</keyword>
<dbReference type="GO" id="GO:0016020">
    <property type="term" value="C:membrane"/>
    <property type="evidence" value="ECO:0007669"/>
    <property type="project" value="UniProtKB-SubCell"/>
</dbReference>
<sequence>MTPRKLEEEVTMLAPEPPKFLPRLELSNVFPPLSFASLFPPLSACLCALPTGAYLHALPASDFPRRISTVQAVRHLATDRSRDTQACTTCVASSIYRRESDKRRSQNCQAARRNHHKTTRWVSVSGLLVAFHITVFAPRDLISTHVGAYCSVCIIRLLLTSCTRRYIREYIRPLQWQQGLLTSMTTSGSVVDNYTKHHLSKLSYRMPLSCMFVVPVLLATSLFFVPESPRWHLHHDNPDAACKSLERLRSDRGDQLELEWAESFFIGYQTHFLTIAGITKAFEYTIMNTCIGFIGLHVGLFSLKKLCGRRTVMIVGAISCGLCQLASGIASSAAPRPVATGNVLVAFTDLFNCCYNAGVGAASTPLVTEVVGSRLRASIVGSANALGYFLSWLVGFCSPYFISPQDLNWGPQYSYIWAVSNFIFVVSWDESAVVRGA</sequence>
<feature type="transmembrane region" description="Helical" evidence="5">
    <location>
        <begin position="206"/>
        <end position="225"/>
    </location>
</feature>
<feature type="transmembrane region" description="Helical" evidence="5">
    <location>
        <begin position="284"/>
        <end position="303"/>
    </location>
</feature>
<dbReference type="AlphaFoldDB" id="A0A9P4H2I1"/>
<keyword evidence="3 5" id="KW-1133">Transmembrane helix</keyword>
<reference evidence="6" key="1">
    <citation type="journal article" date="2020" name="Stud. Mycol.">
        <title>101 Dothideomycetes genomes: a test case for predicting lifestyles and emergence of pathogens.</title>
        <authorList>
            <person name="Haridas S."/>
            <person name="Albert R."/>
            <person name="Binder M."/>
            <person name="Bloem J."/>
            <person name="Labutti K."/>
            <person name="Salamov A."/>
            <person name="Andreopoulos B."/>
            <person name="Baker S."/>
            <person name="Barry K."/>
            <person name="Bills G."/>
            <person name="Bluhm B."/>
            <person name="Cannon C."/>
            <person name="Castanera R."/>
            <person name="Culley D."/>
            <person name="Daum C."/>
            <person name="Ezra D."/>
            <person name="Gonzalez J."/>
            <person name="Henrissat B."/>
            <person name="Kuo A."/>
            <person name="Liang C."/>
            <person name="Lipzen A."/>
            <person name="Lutzoni F."/>
            <person name="Magnuson J."/>
            <person name="Mondo S."/>
            <person name="Nolan M."/>
            <person name="Ohm R."/>
            <person name="Pangilinan J."/>
            <person name="Park H.-J."/>
            <person name="Ramirez L."/>
            <person name="Alfaro M."/>
            <person name="Sun H."/>
            <person name="Tritt A."/>
            <person name="Yoshinaga Y."/>
            <person name="Zwiers L.-H."/>
            <person name="Turgeon B."/>
            <person name="Goodwin S."/>
            <person name="Spatafora J."/>
            <person name="Crous P."/>
            <person name="Grigoriev I."/>
        </authorList>
    </citation>
    <scope>NUCLEOTIDE SEQUENCE</scope>
    <source>
        <strain evidence="6">CBS 110217</strain>
    </source>
</reference>
<evidence type="ECO:0000256" key="5">
    <source>
        <dbReference type="SAM" id="Phobius"/>
    </source>
</evidence>
<gene>
    <name evidence="6" type="ORF">EK21DRAFT_92675</name>
</gene>
<feature type="transmembrane region" description="Helical" evidence="5">
    <location>
        <begin position="142"/>
        <end position="159"/>
    </location>
</feature>
<proteinExistence type="predicted"/>
<evidence type="ECO:0000256" key="3">
    <source>
        <dbReference type="ARBA" id="ARBA00022989"/>
    </source>
</evidence>
<comment type="caution">
    <text evidence="6">The sequence shown here is derived from an EMBL/GenBank/DDBJ whole genome shotgun (WGS) entry which is preliminary data.</text>
</comment>
<keyword evidence="7" id="KW-1185">Reference proteome</keyword>
<evidence type="ECO:0000313" key="7">
    <source>
        <dbReference type="Proteomes" id="UP000799777"/>
    </source>
</evidence>
<dbReference type="InterPro" id="IPR036259">
    <property type="entry name" value="MFS_trans_sf"/>
</dbReference>
<comment type="subcellular location">
    <subcellularLocation>
        <location evidence="1">Membrane</location>
        <topology evidence="1">Multi-pass membrane protein</topology>
    </subcellularLocation>
</comment>
<accession>A0A9P4H2I1</accession>
<dbReference type="Proteomes" id="UP000799777">
    <property type="component" value="Unassembled WGS sequence"/>
</dbReference>
<name>A0A9P4H2I1_9PLEO</name>
<evidence type="ECO:0000256" key="4">
    <source>
        <dbReference type="ARBA" id="ARBA00023136"/>
    </source>
</evidence>
<dbReference type="PANTHER" id="PTHR48022:SF10">
    <property type="entry name" value="MAJOR FACILITATOR SUPERFAMILY (MFS) PROFILE DOMAIN-CONTAINING PROTEIN"/>
    <property type="match status" value="1"/>
</dbReference>